<evidence type="ECO:0000256" key="2">
    <source>
        <dbReference type="ARBA" id="ARBA00022664"/>
    </source>
</evidence>
<evidence type="ECO:0000256" key="12">
    <source>
        <dbReference type="PROSITE-ProRule" id="PRU00626"/>
    </source>
</evidence>
<comment type="caution">
    <text evidence="15">The sequence shown here is derived from an EMBL/GenBank/DDBJ whole genome shotgun (WGS) entry which is preliminary data.</text>
</comment>
<evidence type="ECO:0000313" key="16">
    <source>
        <dbReference type="Proteomes" id="UP000828251"/>
    </source>
</evidence>
<keyword evidence="16" id="KW-1185">Reference proteome</keyword>
<dbReference type="SMART" id="SM01103">
    <property type="entry name" value="CRS1_YhbY"/>
    <property type="match status" value="1"/>
</dbReference>
<dbReference type="EMBL" id="JAIQCV010000009">
    <property type="protein sequence ID" value="KAH1063296.1"/>
    <property type="molecule type" value="Genomic_DNA"/>
</dbReference>
<feature type="region of interest" description="Disordered" evidence="13">
    <location>
        <begin position="211"/>
        <end position="246"/>
    </location>
</feature>
<evidence type="ECO:0000256" key="11">
    <source>
        <dbReference type="ARBA" id="ARBA00048718"/>
    </source>
</evidence>
<keyword evidence="4" id="KW-0949">S-adenosyl-L-methionine</keyword>
<keyword evidence="2" id="KW-0507">mRNA processing</keyword>
<evidence type="ECO:0000256" key="10">
    <source>
        <dbReference type="ARBA" id="ARBA00023274"/>
    </source>
</evidence>
<dbReference type="GO" id="GO:0000373">
    <property type="term" value="P:Group II intron splicing"/>
    <property type="evidence" value="ECO:0007669"/>
    <property type="project" value="InterPro"/>
</dbReference>
<comment type="catalytic activity">
    <reaction evidence="11">
        <text>a uridine in tRNA + S-adenosyl-L-methionine = a 3-[(3S)-3-amino-3-carboxypropyl]uridine in tRNA + S-methyl-5'-thioadenosine + H(+)</text>
        <dbReference type="Rhea" id="RHEA:62432"/>
        <dbReference type="Rhea" id="RHEA-COMP:13339"/>
        <dbReference type="Rhea" id="RHEA-COMP:16092"/>
        <dbReference type="ChEBI" id="CHEBI:15378"/>
        <dbReference type="ChEBI" id="CHEBI:17509"/>
        <dbReference type="ChEBI" id="CHEBI:59789"/>
        <dbReference type="ChEBI" id="CHEBI:65315"/>
        <dbReference type="ChEBI" id="CHEBI:82930"/>
        <dbReference type="EC" id="2.5.1.25"/>
    </reaction>
</comment>
<accession>A0A9D3UVY0</accession>
<keyword evidence="3" id="KW-0808">Transferase</keyword>
<name>A0A9D3UVY0_9ROSI</name>
<organism evidence="15 16">
    <name type="scientific">Gossypium stocksii</name>
    <dbReference type="NCBI Taxonomy" id="47602"/>
    <lineage>
        <taxon>Eukaryota</taxon>
        <taxon>Viridiplantae</taxon>
        <taxon>Streptophyta</taxon>
        <taxon>Embryophyta</taxon>
        <taxon>Tracheophyta</taxon>
        <taxon>Spermatophyta</taxon>
        <taxon>Magnoliopsida</taxon>
        <taxon>eudicotyledons</taxon>
        <taxon>Gunneridae</taxon>
        <taxon>Pentapetalae</taxon>
        <taxon>rosids</taxon>
        <taxon>malvids</taxon>
        <taxon>Malvales</taxon>
        <taxon>Malvaceae</taxon>
        <taxon>Malvoideae</taxon>
        <taxon>Gossypium</taxon>
    </lineage>
</organism>
<dbReference type="GO" id="GO:0003723">
    <property type="term" value="F:RNA binding"/>
    <property type="evidence" value="ECO:0007669"/>
    <property type="project" value="UniProtKB-UniRule"/>
</dbReference>
<evidence type="ECO:0000256" key="13">
    <source>
        <dbReference type="SAM" id="MobiDB-lite"/>
    </source>
</evidence>
<dbReference type="GO" id="GO:0006397">
    <property type="term" value="P:mRNA processing"/>
    <property type="evidence" value="ECO:0007669"/>
    <property type="project" value="UniProtKB-KW"/>
</dbReference>
<gene>
    <name evidence="15" type="ORF">J1N35_028283</name>
</gene>
<dbReference type="InterPro" id="IPR035920">
    <property type="entry name" value="YhbY-like_sf"/>
</dbReference>
<dbReference type="PANTHER" id="PTHR46247:SF4">
    <property type="entry name" value="CRS2-ASSOCIATED FACTOR 2, MITOCHONDRIAL"/>
    <property type="match status" value="1"/>
</dbReference>
<evidence type="ECO:0000256" key="4">
    <source>
        <dbReference type="ARBA" id="ARBA00022691"/>
    </source>
</evidence>
<dbReference type="Pfam" id="PF01985">
    <property type="entry name" value="CRS1_YhbY"/>
    <property type="match status" value="1"/>
</dbReference>
<dbReference type="Gene3D" id="3.30.110.60">
    <property type="entry name" value="YhbY-like"/>
    <property type="match status" value="1"/>
</dbReference>
<dbReference type="GO" id="GO:0008033">
    <property type="term" value="P:tRNA processing"/>
    <property type="evidence" value="ECO:0007669"/>
    <property type="project" value="UniProtKB-KW"/>
</dbReference>
<dbReference type="OrthoDB" id="408541at2759"/>
<dbReference type="EC" id="2.5.1.25" evidence="1"/>
<proteinExistence type="predicted"/>
<protein>
    <recommendedName>
        <fullName evidence="1">tRNA-uridine aminocarboxypropyltransferase</fullName>
        <ecNumber evidence="1">2.5.1.25</ecNumber>
    </recommendedName>
</protein>
<feature type="domain" description="CRM" evidence="14">
    <location>
        <begin position="307"/>
        <end position="406"/>
    </location>
</feature>
<evidence type="ECO:0000256" key="6">
    <source>
        <dbReference type="ARBA" id="ARBA00022737"/>
    </source>
</evidence>
<dbReference type="GO" id="GO:1990904">
    <property type="term" value="C:ribonucleoprotein complex"/>
    <property type="evidence" value="ECO:0007669"/>
    <property type="project" value="UniProtKB-KW"/>
</dbReference>
<dbReference type="Proteomes" id="UP000828251">
    <property type="component" value="Unassembled WGS sequence"/>
</dbReference>
<evidence type="ECO:0000256" key="9">
    <source>
        <dbReference type="ARBA" id="ARBA00023187"/>
    </source>
</evidence>
<evidence type="ECO:0000259" key="14">
    <source>
        <dbReference type="PROSITE" id="PS51295"/>
    </source>
</evidence>
<keyword evidence="9" id="KW-0508">mRNA splicing</keyword>
<keyword evidence="10" id="KW-0687">Ribonucleoprotein</keyword>
<dbReference type="SUPFAM" id="SSF75471">
    <property type="entry name" value="YhbY-like"/>
    <property type="match status" value="1"/>
</dbReference>
<dbReference type="GO" id="GO:0016432">
    <property type="term" value="F:tRNA-uridine aminocarboxypropyltransferase activity"/>
    <property type="evidence" value="ECO:0007669"/>
    <property type="project" value="UniProtKB-EC"/>
</dbReference>
<evidence type="ECO:0000256" key="3">
    <source>
        <dbReference type="ARBA" id="ARBA00022679"/>
    </source>
</evidence>
<evidence type="ECO:0000256" key="5">
    <source>
        <dbReference type="ARBA" id="ARBA00022694"/>
    </source>
</evidence>
<evidence type="ECO:0000256" key="7">
    <source>
        <dbReference type="ARBA" id="ARBA00022884"/>
    </source>
</evidence>
<evidence type="ECO:0000256" key="8">
    <source>
        <dbReference type="ARBA" id="ARBA00022946"/>
    </source>
</evidence>
<dbReference type="PANTHER" id="PTHR46247">
    <property type="entry name" value="CRS2-ASSOCIATED FACTOR 1, CHLOROPLASTIC"/>
    <property type="match status" value="1"/>
</dbReference>
<keyword evidence="7 12" id="KW-0694">RNA-binding</keyword>
<reference evidence="15 16" key="1">
    <citation type="journal article" date="2021" name="Plant Biotechnol. J.">
        <title>Multi-omics assisted identification of the key and species-specific regulatory components of drought-tolerant mechanisms in Gossypium stocksii.</title>
        <authorList>
            <person name="Yu D."/>
            <person name="Ke L."/>
            <person name="Zhang D."/>
            <person name="Wu Y."/>
            <person name="Sun Y."/>
            <person name="Mei J."/>
            <person name="Sun J."/>
            <person name="Sun Y."/>
        </authorList>
    </citation>
    <scope>NUCLEOTIDE SEQUENCE [LARGE SCALE GENOMIC DNA]</scope>
    <source>
        <strain evidence="16">cv. E1</strain>
        <tissue evidence="15">Leaf</tissue>
    </source>
</reference>
<dbReference type="InterPro" id="IPR044599">
    <property type="entry name" value="CAF1P_plant"/>
</dbReference>
<keyword evidence="6" id="KW-0677">Repeat</keyword>
<dbReference type="PROSITE" id="PS51295">
    <property type="entry name" value="CRM"/>
    <property type="match status" value="1"/>
</dbReference>
<dbReference type="InterPro" id="IPR005636">
    <property type="entry name" value="DTW"/>
</dbReference>
<dbReference type="AlphaFoldDB" id="A0A9D3UVY0"/>
<keyword evidence="8" id="KW-0809">Transit peptide</keyword>
<sequence length="406" mass="45935">MSAAQSDAKPKRPICPSCSKPARVCLCSRIRTRNLDNSVSVTILQHSLERNHPLNSTRIAKLGLKNLNVVTVFEVDFEARFEIRLLEPGLGLIGPECSGFDQVREMEITQKAGFEVKGDGQCQDEKNRDLIDENENPCEKLDKGSHVDAINGEGVVINATMIKYGVVRLAFPTKFSSSTTMQKLVSRPLSDPPKHFFSYFFSHSVSKTTYDPPFSPISKPPKPKPKPPDPTPNRKPTPIKSSLPFDFRHSYSETDPRVEPIGFREPKRFSPFGPGRLDREWTGTSAPVRDKVDSCLVEEERIRVLGDPLTEEEIEELVEKYRHNDCARQINLGKNGVTHNMLDDIHNHWKRAEAVRIKCLGVPTLDMDNVCFHLELSLEMLEVEECLLLAPFVIQDMMRGQIKILF</sequence>
<evidence type="ECO:0000256" key="1">
    <source>
        <dbReference type="ARBA" id="ARBA00012386"/>
    </source>
</evidence>
<keyword evidence="5" id="KW-0819">tRNA processing</keyword>
<dbReference type="InterPro" id="IPR001890">
    <property type="entry name" value="RNA-binding_CRM"/>
</dbReference>
<dbReference type="Pfam" id="PF03942">
    <property type="entry name" value="DTW"/>
    <property type="match status" value="1"/>
</dbReference>
<evidence type="ECO:0000313" key="15">
    <source>
        <dbReference type="EMBL" id="KAH1063296.1"/>
    </source>
</evidence>